<evidence type="ECO:0008006" key="4">
    <source>
        <dbReference type="Google" id="ProtNLM"/>
    </source>
</evidence>
<comment type="caution">
    <text evidence="2">The sequence shown here is derived from an EMBL/GenBank/DDBJ whole genome shotgun (WGS) entry which is preliminary data.</text>
</comment>
<protein>
    <recommendedName>
        <fullName evidence="4">Fungal N-terminal domain-containing protein</fullName>
    </recommendedName>
</protein>
<evidence type="ECO:0000313" key="3">
    <source>
        <dbReference type="Proteomes" id="UP001220256"/>
    </source>
</evidence>
<dbReference type="EMBL" id="JAPVEB010000010">
    <property type="protein sequence ID" value="KAJ5256072.1"/>
    <property type="molecule type" value="Genomic_DNA"/>
</dbReference>
<evidence type="ECO:0000256" key="1">
    <source>
        <dbReference type="SAM" id="MobiDB-lite"/>
    </source>
</evidence>
<gene>
    <name evidence="2" type="ORF">N7505_011223</name>
</gene>
<organism evidence="2 3">
    <name type="scientific">Penicillium chrysogenum</name>
    <name type="common">Penicillium notatum</name>
    <dbReference type="NCBI Taxonomy" id="5076"/>
    <lineage>
        <taxon>Eukaryota</taxon>
        <taxon>Fungi</taxon>
        <taxon>Dikarya</taxon>
        <taxon>Ascomycota</taxon>
        <taxon>Pezizomycotina</taxon>
        <taxon>Eurotiomycetes</taxon>
        <taxon>Eurotiomycetidae</taxon>
        <taxon>Eurotiales</taxon>
        <taxon>Aspergillaceae</taxon>
        <taxon>Penicillium</taxon>
        <taxon>Penicillium chrysogenum species complex</taxon>
    </lineage>
</organism>
<reference evidence="2 3" key="1">
    <citation type="journal article" date="2023" name="IMA Fungus">
        <title>Comparative genomic study of the Penicillium genus elucidates a diverse pangenome and 15 lateral gene transfer events.</title>
        <authorList>
            <person name="Petersen C."/>
            <person name="Sorensen T."/>
            <person name="Nielsen M.R."/>
            <person name="Sondergaard T.E."/>
            <person name="Sorensen J.L."/>
            <person name="Fitzpatrick D.A."/>
            <person name="Frisvad J.C."/>
            <person name="Nielsen K.L."/>
        </authorList>
    </citation>
    <scope>NUCLEOTIDE SEQUENCE [LARGE SCALE GENOMIC DNA]</scope>
    <source>
        <strain evidence="2 3">IBT 3361</strain>
    </source>
</reference>
<keyword evidence="3" id="KW-1185">Reference proteome</keyword>
<dbReference type="Proteomes" id="UP001220256">
    <property type="component" value="Unassembled WGS sequence"/>
</dbReference>
<feature type="region of interest" description="Disordered" evidence="1">
    <location>
        <begin position="212"/>
        <end position="235"/>
    </location>
</feature>
<feature type="compositionally biased region" description="Low complexity" evidence="1">
    <location>
        <begin position="216"/>
        <end position="235"/>
    </location>
</feature>
<name>A0ABQ8W5W3_PENCH</name>
<accession>A0ABQ8W5W3</accession>
<evidence type="ECO:0000313" key="2">
    <source>
        <dbReference type="EMBL" id="KAJ5256072.1"/>
    </source>
</evidence>
<sequence>MHSSLGIIEIPALAKVTWDLYNQCQIIAKDAPAGFQRLVTELGSLQGTLSTFSDDVNSNASFFEKMDQDRKQTFERSLGACLATLQRLKELLARLKGFETGDGKGFWQKIKWATQRIQIEDIRSKIMVHTCNLSLCISSIGNASLARLEKTMVLAMEEDEQIVLSTEASPVRDTDSVVSPMSPGVVELPANNEEECEIDMIQEVRHRMSELANNRTSVDSSSKVKHTSTSSGSTITTSDDSLFEAMSPTSWLSLNTSTMLPTRGRRNHTRKRSEHLLFGGSIDSRTLDGGIWANDSDLEEKQVVHHSRSYSDAEYGHPRVIEAVTSAMQHLRDVRHQEHISRPFRFEPQNQLHKPTAETLKIFEASVNDGFQITRLNTRDWLRVATWWLLKARATLANCNRHNYVSARGSLSPSTESRSTGHQAYLDLLKASYILYDIVLEEEASSALLSDEDRKSIVELSEGINEELSQYTSIDIPETSNIHAQSLAIWEPMQPEETGDGGIDLDFGLDHLRWVAVDLEDAGNEQEKVLYRIFVNASIGGKKSRMRTKGAPYMLLLATREGESEPKIVFCNQSGTLCLERDFVLDDLPPLVQLSNAALTGFPGARVSEPVPFKFDDTSVSISFQFDGDLAQFINIPKAYFDVVWQREPVDAPEFTESVIFKGSVDMFEQLNTPTMKSMNPPVMVKSCEVRILERSFGEAWRSIRRMVITSSAAEKSPRTTELFIPLSGVQINRGNMSRQLVLQWSDTCQARSDKTDGNYNTLHSYVYDDTAPNIGVGLQFHSYQEAEEFEKAVLELNFRPEFSWSQPSGSGLIYNVVDAGTEHKQYKAVLVFRTRASWRYSDLYYVYRDADYTYDYSSSSIHFPRIYCTDYISNHVDQLYHPESPVTFSHCDKKTSQTTIEFGNDSVARSFLSSLSPLYELLYSRRIQSLSTKSNSVFGFQMSDKRSADIQLWRRGTDFQLAARWDCSVPDKWLTMAVPSEFIDCSKENTRVTLPRLPYLRGMTLDMMNVMARSPKNSNAKNKEGAMSISFQTSTGRSASSLSDLILLPVSILLILPG</sequence>
<proteinExistence type="predicted"/>